<keyword evidence="2" id="KW-1185">Reference proteome</keyword>
<dbReference type="Proteomes" id="UP001066276">
    <property type="component" value="Chromosome 4_2"/>
</dbReference>
<dbReference type="AlphaFoldDB" id="A0AAV7SFL8"/>
<protein>
    <submittedName>
        <fullName evidence="1">Uncharacterized protein</fullName>
    </submittedName>
</protein>
<proteinExistence type="predicted"/>
<organism evidence="1 2">
    <name type="scientific">Pleurodeles waltl</name>
    <name type="common">Iberian ribbed newt</name>
    <dbReference type="NCBI Taxonomy" id="8319"/>
    <lineage>
        <taxon>Eukaryota</taxon>
        <taxon>Metazoa</taxon>
        <taxon>Chordata</taxon>
        <taxon>Craniata</taxon>
        <taxon>Vertebrata</taxon>
        <taxon>Euteleostomi</taxon>
        <taxon>Amphibia</taxon>
        <taxon>Batrachia</taxon>
        <taxon>Caudata</taxon>
        <taxon>Salamandroidea</taxon>
        <taxon>Salamandridae</taxon>
        <taxon>Pleurodelinae</taxon>
        <taxon>Pleurodeles</taxon>
    </lineage>
</organism>
<accession>A0AAV7SFL8</accession>
<evidence type="ECO:0000313" key="1">
    <source>
        <dbReference type="EMBL" id="KAJ1162649.1"/>
    </source>
</evidence>
<comment type="caution">
    <text evidence="1">The sequence shown here is derived from an EMBL/GenBank/DDBJ whole genome shotgun (WGS) entry which is preliminary data.</text>
</comment>
<reference evidence="1" key="1">
    <citation type="journal article" date="2022" name="bioRxiv">
        <title>Sequencing and chromosome-scale assembly of the giantPleurodeles waltlgenome.</title>
        <authorList>
            <person name="Brown T."/>
            <person name="Elewa A."/>
            <person name="Iarovenko S."/>
            <person name="Subramanian E."/>
            <person name="Araus A.J."/>
            <person name="Petzold A."/>
            <person name="Susuki M."/>
            <person name="Suzuki K.-i.T."/>
            <person name="Hayashi T."/>
            <person name="Toyoda A."/>
            <person name="Oliveira C."/>
            <person name="Osipova E."/>
            <person name="Leigh N.D."/>
            <person name="Simon A."/>
            <person name="Yun M.H."/>
        </authorList>
    </citation>
    <scope>NUCLEOTIDE SEQUENCE</scope>
    <source>
        <strain evidence="1">20211129_DDA</strain>
        <tissue evidence="1">Liver</tissue>
    </source>
</reference>
<evidence type="ECO:0000313" key="2">
    <source>
        <dbReference type="Proteomes" id="UP001066276"/>
    </source>
</evidence>
<dbReference type="EMBL" id="JANPWB010000008">
    <property type="protein sequence ID" value="KAJ1162649.1"/>
    <property type="molecule type" value="Genomic_DNA"/>
</dbReference>
<gene>
    <name evidence="1" type="ORF">NDU88_003117</name>
</gene>
<sequence length="163" mass="17700">MCCPSRATHRSSFVQIMDKSPSEPPWGGATRLAALSQANLHSSSRTFSSHPTTTRMYAHILGLNGLTIRVLRLEEGQNRISVTVTRACNVNARGPCIVTDRLSNGIQLSQMTPPSLTSIPTISAARCSATHDERTGTSPSCVNHELMNHMHVSDSQKNIYSAL</sequence>
<name>A0AAV7SFL8_PLEWA</name>